<dbReference type="SUPFAM" id="SSF55729">
    <property type="entry name" value="Acyl-CoA N-acyltransferases (Nat)"/>
    <property type="match status" value="1"/>
</dbReference>
<dbReference type="Pfam" id="PF13302">
    <property type="entry name" value="Acetyltransf_3"/>
    <property type="match status" value="1"/>
</dbReference>
<dbReference type="Gene3D" id="3.40.630.30">
    <property type="match status" value="1"/>
</dbReference>
<evidence type="ECO:0000313" key="3">
    <source>
        <dbReference type="Proteomes" id="UP000294933"/>
    </source>
</evidence>
<evidence type="ECO:0000259" key="1">
    <source>
        <dbReference type="PROSITE" id="PS51186"/>
    </source>
</evidence>
<keyword evidence="2" id="KW-0012">Acyltransferase</keyword>
<protein>
    <submittedName>
        <fullName evidence="2">Acyl-CoA N-acyltransferase</fullName>
    </submittedName>
</protein>
<dbReference type="GO" id="GO:0008999">
    <property type="term" value="F:protein-N-terminal-alanine acetyltransferase activity"/>
    <property type="evidence" value="ECO:0007669"/>
    <property type="project" value="TreeGrafter"/>
</dbReference>
<dbReference type="OrthoDB" id="64477at2759"/>
<dbReference type="PANTHER" id="PTHR43441">
    <property type="entry name" value="RIBOSOMAL-PROTEIN-SERINE ACETYLTRANSFERASE"/>
    <property type="match status" value="1"/>
</dbReference>
<dbReference type="PANTHER" id="PTHR43441:SF2">
    <property type="entry name" value="FAMILY ACETYLTRANSFERASE, PUTATIVE (AFU_ORTHOLOGUE AFUA_7G00850)-RELATED"/>
    <property type="match status" value="1"/>
</dbReference>
<keyword evidence="2" id="KW-0808">Transferase</keyword>
<dbReference type="InterPro" id="IPR051908">
    <property type="entry name" value="Ribosomal_N-acetyltransferase"/>
</dbReference>
<organism evidence="2 3">
    <name type="scientific">Rickenella mellea</name>
    <dbReference type="NCBI Taxonomy" id="50990"/>
    <lineage>
        <taxon>Eukaryota</taxon>
        <taxon>Fungi</taxon>
        <taxon>Dikarya</taxon>
        <taxon>Basidiomycota</taxon>
        <taxon>Agaricomycotina</taxon>
        <taxon>Agaricomycetes</taxon>
        <taxon>Hymenochaetales</taxon>
        <taxon>Rickenellaceae</taxon>
        <taxon>Rickenella</taxon>
    </lineage>
</organism>
<evidence type="ECO:0000313" key="2">
    <source>
        <dbReference type="EMBL" id="TDL19614.1"/>
    </source>
</evidence>
<sequence>MEEYPTDRDPNRSVIGLIYFTPSSQDAISPGEVNLGIVLDRDNQRQGFGKQAVLLALSYIFDELQFHRVQVIVMESESRENALKMFTRLGFAHEGTRRRAVIDPLTGVWKDSTHMAMLDTDWALRTTLSLRTAPKTLWDEMFLRHQREREELLRWDDRRMKRSSSMETIR</sequence>
<dbReference type="EMBL" id="ML170195">
    <property type="protein sequence ID" value="TDL19614.1"/>
    <property type="molecule type" value="Genomic_DNA"/>
</dbReference>
<dbReference type="InterPro" id="IPR016181">
    <property type="entry name" value="Acyl_CoA_acyltransferase"/>
</dbReference>
<reference evidence="2 3" key="1">
    <citation type="submission" date="2018-06" db="EMBL/GenBank/DDBJ databases">
        <title>A transcriptomic atlas of mushroom development highlights an independent origin of complex multicellularity.</title>
        <authorList>
            <consortium name="DOE Joint Genome Institute"/>
            <person name="Krizsan K."/>
            <person name="Almasi E."/>
            <person name="Merenyi Z."/>
            <person name="Sahu N."/>
            <person name="Viragh M."/>
            <person name="Koszo T."/>
            <person name="Mondo S."/>
            <person name="Kiss B."/>
            <person name="Balint B."/>
            <person name="Kues U."/>
            <person name="Barry K."/>
            <person name="Hegedus J.C."/>
            <person name="Henrissat B."/>
            <person name="Johnson J."/>
            <person name="Lipzen A."/>
            <person name="Ohm R."/>
            <person name="Nagy I."/>
            <person name="Pangilinan J."/>
            <person name="Yan J."/>
            <person name="Xiong Y."/>
            <person name="Grigoriev I.V."/>
            <person name="Hibbett D.S."/>
            <person name="Nagy L.G."/>
        </authorList>
    </citation>
    <scope>NUCLEOTIDE SEQUENCE [LARGE SCALE GENOMIC DNA]</scope>
    <source>
        <strain evidence="2 3">SZMC22713</strain>
    </source>
</reference>
<dbReference type="VEuPathDB" id="FungiDB:BD410DRAFT_727078"/>
<name>A0A4Y7PW37_9AGAM</name>
<dbReference type="GO" id="GO:1990189">
    <property type="term" value="F:protein N-terminal-serine acetyltransferase activity"/>
    <property type="evidence" value="ECO:0007669"/>
    <property type="project" value="TreeGrafter"/>
</dbReference>
<dbReference type="PROSITE" id="PS51186">
    <property type="entry name" value="GNAT"/>
    <property type="match status" value="1"/>
</dbReference>
<accession>A0A4Y7PW37</accession>
<feature type="non-terminal residue" evidence="2">
    <location>
        <position position="170"/>
    </location>
</feature>
<proteinExistence type="predicted"/>
<feature type="domain" description="N-acetyltransferase" evidence="1">
    <location>
        <begin position="1"/>
        <end position="120"/>
    </location>
</feature>
<keyword evidence="3" id="KW-1185">Reference proteome</keyword>
<dbReference type="AlphaFoldDB" id="A0A4Y7PW37"/>
<dbReference type="InterPro" id="IPR000182">
    <property type="entry name" value="GNAT_dom"/>
</dbReference>
<gene>
    <name evidence="2" type="ORF">BD410DRAFT_727078</name>
</gene>
<dbReference type="Proteomes" id="UP000294933">
    <property type="component" value="Unassembled WGS sequence"/>
</dbReference>